<accession>A0A8H5XZA8</accession>
<dbReference type="AlphaFoldDB" id="A0A8H5XZA8"/>
<keyword evidence="2" id="KW-1185">Reference proteome</keyword>
<sequence>MSGSQYLTHGVSQAPVFACPFYNTDPVKFHECSHLRLSRFSDVSWHIKRCHTLQEVRLCTAQGAKAAIKTGKEKGTCTDPKDIMIYDPICRLVFRGVDAEKELQRHLDDNICQPKTIEEMGMLLPKELERGLGEGSSATMSSEAKWYAIWSRCFPPLTTTRFKNVPASPYFQITVAREATETLIRQALDKLPITPEHHRSTVNEIVNGIYPVQFEADAEVKTIVKDQQEKRTRVLQEAEFEEFYGSTFDSSEVTSSDFPSAVPTYHQLQQQTLEQSNNGMMDLPSLLPGELQPLQLSYPTMPSHYTHMEPQAPPQMPGSAYEQCLELDDFDPSIGYTCDFSDAY</sequence>
<comment type="caution">
    <text evidence="1">The sequence shown here is derived from an EMBL/GenBank/DDBJ whole genome shotgun (WGS) entry which is preliminary data.</text>
</comment>
<proteinExistence type="predicted"/>
<dbReference type="EMBL" id="JAAQPF010000440">
    <property type="protein sequence ID" value="KAF5702604.1"/>
    <property type="molecule type" value="Genomic_DNA"/>
</dbReference>
<dbReference type="Proteomes" id="UP000532311">
    <property type="component" value="Unassembled WGS sequence"/>
</dbReference>
<protein>
    <submittedName>
        <fullName evidence="1">Uncharacterized protein</fullName>
    </submittedName>
</protein>
<gene>
    <name evidence="1" type="ORF">FGLOB1_9494</name>
</gene>
<name>A0A8H5XZA8_9HYPO</name>
<organism evidence="1 2">
    <name type="scientific">Fusarium globosum</name>
    <dbReference type="NCBI Taxonomy" id="78864"/>
    <lineage>
        <taxon>Eukaryota</taxon>
        <taxon>Fungi</taxon>
        <taxon>Dikarya</taxon>
        <taxon>Ascomycota</taxon>
        <taxon>Pezizomycotina</taxon>
        <taxon>Sordariomycetes</taxon>
        <taxon>Hypocreomycetidae</taxon>
        <taxon>Hypocreales</taxon>
        <taxon>Nectriaceae</taxon>
        <taxon>Fusarium</taxon>
        <taxon>Fusarium fujikuroi species complex</taxon>
    </lineage>
</organism>
<reference evidence="1 2" key="1">
    <citation type="submission" date="2020-05" db="EMBL/GenBank/DDBJ databases">
        <title>Identification and distribution of gene clusters putatively required for synthesis of sphingolipid metabolism inhibitors in phylogenetically diverse species of the filamentous fungus Fusarium.</title>
        <authorList>
            <person name="Kim H.-S."/>
            <person name="Busman M."/>
            <person name="Brown D.W."/>
            <person name="Divon H."/>
            <person name="Uhlig S."/>
            <person name="Proctor R.H."/>
        </authorList>
    </citation>
    <scope>NUCLEOTIDE SEQUENCE [LARGE SCALE GENOMIC DNA]</scope>
    <source>
        <strain evidence="1 2">NRRL 26131</strain>
    </source>
</reference>
<evidence type="ECO:0000313" key="2">
    <source>
        <dbReference type="Proteomes" id="UP000532311"/>
    </source>
</evidence>
<evidence type="ECO:0000313" key="1">
    <source>
        <dbReference type="EMBL" id="KAF5702604.1"/>
    </source>
</evidence>